<feature type="transmembrane region" description="Helical" evidence="10">
    <location>
        <begin position="116"/>
        <end position="135"/>
    </location>
</feature>
<keyword evidence="3 10" id="KW-1133">Transmembrane helix</keyword>
<keyword evidence="4 8" id="KW-0297">G-protein coupled receptor</keyword>
<evidence type="ECO:0000256" key="8">
    <source>
        <dbReference type="RuleBase" id="RU000688"/>
    </source>
</evidence>
<dbReference type="SUPFAM" id="SSF81321">
    <property type="entry name" value="Family A G protein-coupled receptor-like"/>
    <property type="match status" value="1"/>
</dbReference>
<evidence type="ECO:0000256" key="2">
    <source>
        <dbReference type="ARBA" id="ARBA00022692"/>
    </source>
</evidence>
<feature type="transmembrane region" description="Helical" evidence="10">
    <location>
        <begin position="155"/>
        <end position="175"/>
    </location>
</feature>
<feature type="transmembrane region" description="Helical" evidence="10">
    <location>
        <begin position="247"/>
        <end position="269"/>
    </location>
</feature>
<evidence type="ECO:0000256" key="7">
    <source>
        <dbReference type="ARBA" id="ARBA00023224"/>
    </source>
</evidence>
<dbReference type="OrthoDB" id="6082926at2759"/>
<dbReference type="PROSITE" id="PS50262">
    <property type="entry name" value="G_PROTEIN_RECEP_F1_2"/>
    <property type="match status" value="1"/>
</dbReference>
<evidence type="ECO:0000256" key="1">
    <source>
        <dbReference type="ARBA" id="ARBA00004141"/>
    </source>
</evidence>
<dbReference type="InterPro" id="IPR000276">
    <property type="entry name" value="GPCR_Rhodpsn"/>
</dbReference>
<dbReference type="Pfam" id="PF00001">
    <property type="entry name" value="7tm_1"/>
    <property type="match status" value="1"/>
</dbReference>
<dbReference type="PANTHER" id="PTHR24238:SF47">
    <property type="entry name" value="ECDYSTEROIDS_DOPAMINE RECEPTOR-RELATED"/>
    <property type="match status" value="1"/>
</dbReference>
<keyword evidence="7 8" id="KW-0807">Transducer</keyword>
<evidence type="ECO:0000256" key="6">
    <source>
        <dbReference type="ARBA" id="ARBA00023170"/>
    </source>
</evidence>
<dbReference type="GO" id="GO:0004930">
    <property type="term" value="F:G protein-coupled receptor activity"/>
    <property type="evidence" value="ECO:0007669"/>
    <property type="project" value="UniProtKB-KW"/>
</dbReference>
<feature type="compositionally biased region" description="Basic residues" evidence="9">
    <location>
        <begin position="390"/>
        <end position="403"/>
    </location>
</feature>
<proteinExistence type="inferred from homology"/>
<feature type="domain" description="G-protein coupled receptors family 1 profile" evidence="11">
    <location>
        <begin position="97"/>
        <end position="472"/>
    </location>
</feature>
<sequence>MTTNTIIFTTAKSVLRSLGDIFRETTMQKSTTDNIVPIVTSDNTTARQQNSTDVIRTSNIDGENINRLLKIENTFEAEALTPITIYLILLMITGVVGNTIVLYIYKFRFKRSTSRIFILSLATFDLITCLLGMPYHILDMIYPYLFVWDTVCRVLSFALTFTILASIFILDLIAIDRYRKICRPFEKQLSGMGSKIMSWVTVLIAIISAIPMLLIYGAADVPTARNPNITGKECYVSDDYIESYFPLVYDALTFLIFIVSAFILVGFYSKVGVTIWKRRKFNEWAKSNESKRSASSQSTPNTSVIQLNVITDEAKHGSPMLAHFGKNKEGGNVQIFDSNSSVTAPKDSPLPFRSTTSNPKKERMNRRVMRLMSEPSSTEHDSSTMDHGSTRSHKASHRHHVTKKEKRTLRITGMLFVITLIFIISFLPYLCIQIVNGLNEGFWDEMSISEIILFNLLMRTYFINNMINPIIYWFLDHKFKEEVIRLFNDMRNCKAPTRFGQKSFHS</sequence>
<keyword evidence="2 8" id="KW-0812">Transmembrane</keyword>
<dbReference type="PANTHER" id="PTHR24238">
    <property type="entry name" value="G-PROTEIN COUPLED RECEPTOR"/>
    <property type="match status" value="1"/>
</dbReference>
<dbReference type="GO" id="GO:0016020">
    <property type="term" value="C:membrane"/>
    <property type="evidence" value="ECO:0007669"/>
    <property type="project" value="UniProtKB-SubCell"/>
</dbReference>
<evidence type="ECO:0000313" key="13">
    <source>
        <dbReference type="Proteomes" id="UP000507470"/>
    </source>
</evidence>
<feature type="transmembrane region" description="Helical" evidence="10">
    <location>
        <begin position="413"/>
        <end position="436"/>
    </location>
</feature>
<dbReference type="Gene3D" id="1.20.1070.10">
    <property type="entry name" value="Rhodopsin 7-helix transmembrane proteins"/>
    <property type="match status" value="2"/>
</dbReference>
<gene>
    <name evidence="12" type="ORF">MCOR_16107</name>
</gene>
<dbReference type="AlphaFoldDB" id="A0A6J8B826"/>
<comment type="subcellular location">
    <subcellularLocation>
        <location evidence="1">Membrane</location>
        <topology evidence="1">Multi-pass membrane protein</topology>
    </subcellularLocation>
</comment>
<evidence type="ECO:0000256" key="10">
    <source>
        <dbReference type="SAM" id="Phobius"/>
    </source>
</evidence>
<dbReference type="EMBL" id="CACVKT020002840">
    <property type="protein sequence ID" value="CAC5380118.1"/>
    <property type="molecule type" value="Genomic_DNA"/>
</dbReference>
<evidence type="ECO:0000256" key="4">
    <source>
        <dbReference type="ARBA" id="ARBA00023040"/>
    </source>
</evidence>
<keyword evidence="6 8" id="KW-0675">Receptor</keyword>
<feature type="transmembrane region" description="Helical" evidence="10">
    <location>
        <begin position="196"/>
        <end position="219"/>
    </location>
</feature>
<dbReference type="PROSITE" id="PS00237">
    <property type="entry name" value="G_PROTEIN_RECEP_F1_1"/>
    <property type="match status" value="1"/>
</dbReference>
<feature type="transmembrane region" description="Helical" evidence="10">
    <location>
        <begin position="456"/>
        <end position="475"/>
    </location>
</feature>
<evidence type="ECO:0000256" key="9">
    <source>
        <dbReference type="SAM" id="MobiDB-lite"/>
    </source>
</evidence>
<protein>
    <recommendedName>
        <fullName evidence="11">G-protein coupled receptors family 1 profile domain-containing protein</fullName>
    </recommendedName>
</protein>
<keyword evidence="5 10" id="KW-0472">Membrane</keyword>
<dbReference type="Proteomes" id="UP000507470">
    <property type="component" value="Unassembled WGS sequence"/>
</dbReference>
<reference evidence="12 13" key="1">
    <citation type="submission" date="2020-06" db="EMBL/GenBank/DDBJ databases">
        <authorList>
            <person name="Li R."/>
            <person name="Bekaert M."/>
        </authorList>
    </citation>
    <scope>NUCLEOTIDE SEQUENCE [LARGE SCALE GENOMIC DNA]</scope>
    <source>
        <strain evidence="13">wild</strain>
    </source>
</reference>
<evidence type="ECO:0000256" key="3">
    <source>
        <dbReference type="ARBA" id="ARBA00022989"/>
    </source>
</evidence>
<evidence type="ECO:0000259" key="11">
    <source>
        <dbReference type="PROSITE" id="PS50262"/>
    </source>
</evidence>
<dbReference type="PRINTS" id="PR00237">
    <property type="entry name" value="GPCRRHODOPSN"/>
</dbReference>
<keyword evidence="13" id="KW-1185">Reference proteome</keyword>
<dbReference type="CDD" id="cd00637">
    <property type="entry name" value="7tm_classA_rhodopsin-like"/>
    <property type="match status" value="1"/>
</dbReference>
<evidence type="ECO:0000313" key="12">
    <source>
        <dbReference type="EMBL" id="CAC5380118.1"/>
    </source>
</evidence>
<accession>A0A6J8B826</accession>
<organism evidence="12 13">
    <name type="scientific">Mytilus coruscus</name>
    <name type="common">Sea mussel</name>
    <dbReference type="NCBI Taxonomy" id="42192"/>
    <lineage>
        <taxon>Eukaryota</taxon>
        <taxon>Metazoa</taxon>
        <taxon>Spiralia</taxon>
        <taxon>Lophotrochozoa</taxon>
        <taxon>Mollusca</taxon>
        <taxon>Bivalvia</taxon>
        <taxon>Autobranchia</taxon>
        <taxon>Pteriomorphia</taxon>
        <taxon>Mytilida</taxon>
        <taxon>Mytiloidea</taxon>
        <taxon>Mytilidae</taxon>
        <taxon>Mytilinae</taxon>
        <taxon>Mytilus</taxon>
    </lineage>
</organism>
<feature type="transmembrane region" description="Helical" evidence="10">
    <location>
        <begin position="83"/>
        <end position="104"/>
    </location>
</feature>
<comment type="similarity">
    <text evidence="8">Belongs to the G-protein coupled receptor 1 family.</text>
</comment>
<dbReference type="InterPro" id="IPR017452">
    <property type="entry name" value="GPCR_Rhodpsn_7TM"/>
</dbReference>
<evidence type="ECO:0000256" key="5">
    <source>
        <dbReference type="ARBA" id="ARBA00023136"/>
    </source>
</evidence>
<feature type="region of interest" description="Disordered" evidence="9">
    <location>
        <begin position="337"/>
        <end position="403"/>
    </location>
</feature>
<name>A0A6J8B826_MYTCO</name>